<evidence type="ECO:0000313" key="11">
    <source>
        <dbReference type="Proteomes" id="UP000004840"/>
    </source>
</evidence>
<organism evidence="10 11">
    <name type="scientific">Corynebacterium casei UCMA 3821</name>
    <dbReference type="NCBI Taxonomy" id="1110505"/>
    <lineage>
        <taxon>Bacteria</taxon>
        <taxon>Bacillati</taxon>
        <taxon>Actinomycetota</taxon>
        <taxon>Actinomycetes</taxon>
        <taxon>Mycobacteriales</taxon>
        <taxon>Corynebacteriaceae</taxon>
        <taxon>Corynebacterium</taxon>
    </lineage>
</organism>
<dbReference type="GO" id="GO:0055085">
    <property type="term" value="P:transmembrane transport"/>
    <property type="evidence" value="ECO:0007669"/>
    <property type="project" value="UniProtKB-ARBA"/>
</dbReference>
<keyword evidence="6" id="KW-1278">Translocase</keyword>
<dbReference type="EMBL" id="CAFW01000100">
    <property type="protein sequence ID" value="CCE56300.1"/>
    <property type="molecule type" value="Genomic_DNA"/>
</dbReference>
<evidence type="ECO:0000256" key="5">
    <source>
        <dbReference type="ARBA" id="ARBA00022840"/>
    </source>
</evidence>
<dbReference type="AlphaFoldDB" id="G7I1I5"/>
<evidence type="ECO:0000313" key="10">
    <source>
        <dbReference type="EMBL" id="CCE56300.1"/>
    </source>
</evidence>
<dbReference type="EC" id="3.6.3.-" evidence="10"/>
<keyword evidence="8" id="KW-0046">Antibiotic resistance</keyword>
<name>G7I1I5_9CORY</name>
<keyword evidence="7" id="KW-0472">Membrane</keyword>
<dbReference type="FunFam" id="3.40.50.300:FF:000589">
    <property type="entry name" value="ABC transporter, ATP-binding subunit"/>
    <property type="match status" value="1"/>
</dbReference>
<sequence>MSTTFGGQPVLQVDNVMKAYGDKRAVDGLSFSVHRGELLCLLGANGAGKTTTIEMCEGFIAPTSGNISVLGLNPTTHADAVRERVGIMLQGGGGYTGIKVREMLKLAASYSANPHDPDWLIDILGLRGVASNSYRRLSGGQQQRLAFALAIIGRPDLVFLDEPTAGLDTQSRIAVWELVRALKRDGVAVVLTTHLMDEAEALADQVLIIDHGKKVAMGTTEELTQNFSSALVTIVCNKDVDEEAIIRNVGSDIAALRPLHYRVNVEPSPASIARIAAELERQNVLITQLETSHRNLEDVFLDITGHHLRS</sequence>
<comment type="subcellular location">
    <subcellularLocation>
        <location evidence="1">Cell membrane</location>
        <topology evidence="1">Peripheral membrane protein</topology>
    </subcellularLocation>
</comment>
<dbReference type="Pfam" id="PF00005">
    <property type="entry name" value="ABC_tran"/>
    <property type="match status" value="1"/>
</dbReference>
<gene>
    <name evidence="10" type="ORF">CCAS_14245</name>
</gene>
<evidence type="ECO:0000259" key="9">
    <source>
        <dbReference type="PROSITE" id="PS50893"/>
    </source>
</evidence>
<dbReference type="PROSITE" id="PS50893">
    <property type="entry name" value="ABC_TRANSPORTER_2"/>
    <property type="match status" value="1"/>
</dbReference>
<dbReference type="InterPro" id="IPR050763">
    <property type="entry name" value="ABC_transporter_ATP-binding"/>
</dbReference>
<dbReference type="SUPFAM" id="SSF52540">
    <property type="entry name" value="P-loop containing nucleoside triphosphate hydrolases"/>
    <property type="match status" value="1"/>
</dbReference>
<evidence type="ECO:0000256" key="1">
    <source>
        <dbReference type="ARBA" id="ARBA00004202"/>
    </source>
</evidence>
<dbReference type="InterPro" id="IPR027417">
    <property type="entry name" value="P-loop_NTPase"/>
</dbReference>
<dbReference type="GeneID" id="82877635"/>
<evidence type="ECO:0000256" key="7">
    <source>
        <dbReference type="ARBA" id="ARBA00023136"/>
    </source>
</evidence>
<keyword evidence="4" id="KW-0547">Nucleotide-binding</keyword>
<dbReference type="PANTHER" id="PTHR42711:SF16">
    <property type="entry name" value="ABC TRANSPORTER ATP-BINDING PROTEIN"/>
    <property type="match status" value="1"/>
</dbReference>
<dbReference type="PANTHER" id="PTHR42711">
    <property type="entry name" value="ABC TRANSPORTER ATP-BINDING PROTEIN"/>
    <property type="match status" value="1"/>
</dbReference>
<dbReference type="Proteomes" id="UP000004840">
    <property type="component" value="Unassembled WGS sequence"/>
</dbReference>
<dbReference type="CDD" id="cd03230">
    <property type="entry name" value="ABC_DR_subfamily_A"/>
    <property type="match status" value="1"/>
</dbReference>
<feature type="domain" description="ABC transporter" evidence="9">
    <location>
        <begin position="11"/>
        <end position="236"/>
    </location>
</feature>
<dbReference type="SMART" id="SM00382">
    <property type="entry name" value="AAA"/>
    <property type="match status" value="1"/>
</dbReference>
<dbReference type="GO" id="GO:0016887">
    <property type="term" value="F:ATP hydrolysis activity"/>
    <property type="evidence" value="ECO:0007669"/>
    <property type="project" value="InterPro"/>
</dbReference>
<protein>
    <submittedName>
        <fullName evidence="10">ABC transporter, ATP-binding subunit</fullName>
        <ecNumber evidence="10">3.6.3.-</ecNumber>
    </submittedName>
</protein>
<dbReference type="GO" id="GO:0005886">
    <property type="term" value="C:plasma membrane"/>
    <property type="evidence" value="ECO:0007669"/>
    <property type="project" value="UniProtKB-SubCell"/>
</dbReference>
<dbReference type="InterPro" id="IPR003439">
    <property type="entry name" value="ABC_transporter-like_ATP-bd"/>
</dbReference>
<keyword evidence="5 10" id="KW-0067">ATP-binding</keyword>
<dbReference type="GO" id="GO:0046677">
    <property type="term" value="P:response to antibiotic"/>
    <property type="evidence" value="ECO:0007669"/>
    <property type="project" value="UniProtKB-KW"/>
</dbReference>
<evidence type="ECO:0000256" key="4">
    <source>
        <dbReference type="ARBA" id="ARBA00022741"/>
    </source>
</evidence>
<evidence type="ECO:0000256" key="6">
    <source>
        <dbReference type="ARBA" id="ARBA00022967"/>
    </source>
</evidence>
<evidence type="ECO:0000256" key="8">
    <source>
        <dbReference type="ARBA" id="ARBA00023251"/>
    </source>
</evidence>
<evidence type="ECO:0000256" key="2">
    <source>
        <dbReference type="ARBA" id="ARBA00022448"/>
    </source>
</evidence>
<dbReference type="PROSITE" id="PS00211">
    <property type="entry name" value="ABC_TRANSPORTER_1"/>
    <property type="match status" value="1"/>
</dbReference>
<dbReference type="InterPro" id="IPR017871">
    <property type="entry name" value="ABC_transporter-like_CS"/>
</dbReference>
<evidence type="ECO:0000256" key="3">
    <source>
        <dbReference type="ARBA" id="ARBA00022475"/>
    </source>
</evidence>
<dbReference type="Gene3D" id="3.40.50.300">
    <property type="entry name" value="P-loop containing nucleotide triphosphate hydrolases"/>
    <property type="match status" value="1"/>
</dbReference>
<comment type="caution">
    <text evidence="10">The sequence shown here is derived from an EMBL/GenBank/DDBJ whole genome shotgun (WGS) entry which is preliminary data.</text>
</comment>
<reference evidence="10 11" key="1">
    <citation type="journal article" date="2012" name="J. Bacteriol.">
        <title>Genome Sequence of Corynebacterium casei UCMA 3821, Isolated from a Smear-Ripened Cheese.</title>
        <authorList>
            <person name="Monnet C."/>
            <person name="Loux V."/>
            <person name="Bento P."/>
            <person name="Gibrat J.F."/>
            <person name="Straub C."/>
            <person name="Bonnarme P."/>
            <person name="Landaud S."/>
            <person name="Irlinger F."/>
        </authorList>
    </citation>
    <scope>NUCLEOTIDE SEQUENCE [LARGE SCALE GENOMIC DNA]</scope>
    <source>
        <strain evidence="10 11">UCMA 3821</strain>
    </source>
</reference>
<dbReference type="RefSeq" id="WP_006823732.1">
    <property type="nucleotide sequence ID" value="NZ_CAFW01000100.1"/>
</dbReference>
<keyword evidence="10" id="KW-0378">Hydrolase</keyword>
<keyword evidence="2" id="KW-0813">Transport</keyword>
<dbReference type="InterPro" id="IPR003593">
    <property type="entry name" value="AAA+_ATPase"/>
</dbReference>
<accession>G7I1I5</accession>
<dbReference type="GO" id="GO:0005524">
    <property type="term" value="F:ATP binding"/>
    <property type="evidence" value="ECO:0007669"/>
    <property type="project" value="UniProtKB-KW"/>
</dbReference>
<keyword evidence="3" id="KW-1003">Cell membrane</keyword>
<proteinExistence type="predicted"/>